<accession>A0ABY1NMM6</accession>
<name>A0ABY1NMM6_9BACT</name>
<keyword evidence="1" id="KW-0969">Cilium</keyword>
<keyword evidence="1" id="KW-0966">Cell projection</keyword>
<proteinExistence type="predicted"/>
<keyword evidence="1" id="KW-0282">Flagellum</keyword>
<reference evidence="1 2" key="1">
    <citation type="submission" date="2017-05" db="EMBL/GenBank/DDBJ databases">
        <authorList>
            <person name="Varghese N."/>
            <person name="Submissions S."/>
        </authorList>
    </citation>
    <scope>NUCLEOTIDE SEQUENCE [LARGE SCALE GENOMIC DNA]</scope>
    <source>
        <strain evidence="1 2">DSM 15522</strain>
    </source>
</reference>
<sequence length="98" mass="11502">MLPEVEMAKSYWDLTSIEQEKKLKDVAKEFEAYFFRVFLKEAEKTIPEGLFNSSFAAKFYLDMFSMQLSEVIAQKDPLHFDSFFEKAIKAYQSYGKEG</sequence>
<dbReference type="RefSeq" id="WP_283400608.1">
    <property type="nucleotide sequence ID" value="NZ_FXUB01000003.1"/>
</dbReference>
<evidence type="ECO:0000313" key="1">
    <source>
        <dbReference type="EMBL" id="SMP13739.1"/>
    </source>
</evidence>
<dbReference type="Proteomes" id="UP001157911">
    <property type="component" value="Unassembled WGS sequence"/>
</dbReference>
<organism evidence="1 2">
    <name type="scientific">Desulfurobacterium pacificum</name>
    <dbReference type="NCBI Taxonomy" id="240166"/>
    <lineage>
        <taxon>Bacteria</taxon>
        <taxon>Pseudomonadati</taxon>
        <taxon>Aquificota</taxon>
        <taxon>Aquificia</taxon>
        <taxon>Desulfurobacteriales</taxon>
        <taxon>Desulfurobacteriaceae</taxon>
        <taxon>Desulfurobacterium</taxon>
    </lineage>
</organism>
<gene>
    <name evidence="1" type="ORF">SAMN06265339_1148</name>
</gene>
<protein>
    <submittedName>
        <fullName evidence="1">Flagellar protein FlgJ</fullName>
    </submittedName>
</protein>
<evidence type="ECO:0000313" key="2">
    <source>
        <dbReference type="Proteomes" id="UP001157911"/>
    </source>
</evidence>
<dbReference type="EMBL" id="FXUB01000003">
    <property type="protein sequence ID" value="SMP13739.1"/>
    <property type="molecule type" value="Genomic_DNA"/>
</dbReference>
<comment type="caution">
    <text evidence="1">The sequence shown here is derived from an EMBL/GenBank/DDBJ whole genome shotgun (WGS) entry which is preliminary data.</text>
</comment>
<keyword evidence="2" id="KW-1185">Reference proteome</keyword>